<feature type="compositionally biased region" description="Polar residues" evidence="3">
    <location>
        <begin position="39"/>
        <end position="48"/>
    </location>
</feature>
<dbReference type="Proteomes" id="UP000593566">
    <property type="component" value="Unassembled WGS sequence"/>
</dbReference>
<dbReference type="InterPro" id="IPR050936">
    <property type="entry name" value="AP-1-like"/>
</dbReference>
<evidence type="ECO:0000256" key="3">
    <source>
        <dbReference type="SAM" id="MobiDB-lite"/>
    </source>
</evidence>
<dbReference type="AlphaFoldDB" id="A0A8H6F9N9"/>
<dbReference type="SUPFAM" id="SSF57959">
    <property type="entry name" value="Leucine zipper domain"/>
    <property type="match status" value="1"/>
</dbReference>
<dbReference type="PANTHER" id="PTHR40621">
    <property type="entry name" value="TRANSCRIPTION FACTOR KAPC-RELATED"/>
    <property type="match status" value="1"/>
</dbReference>
<evidence type="ECO:0008006" key="6">
    <source>
        <dbReference type="Google" id="ProtNLM"/>
    </source>
</evidence>
<protein>
    <recommendedName>
        <fullName evidence="6">BZIP domain-containing protein</fullName>
    </recommendedName>
</protein>
<gene>
    <name evidence="4" type="ORF">HO133_003609</name>
</gene>
<dbReference type="Gene3D" id="1.10.238.100">
    <property type="entry name" value="YAP1 redox domain. Chain B"/>
    <property type="match status" value="1"/>
</dbReference>
<feature type="region of interest" description="Disordered" evidence="3">
    <location>
        <begin position="1"/>
        <end position="87"/>
    </location>
</feature>
<dbReference type="EMBL" id="JACCJB010000018">
    <property type="protein sequence ID" value="KAF6219784.1"/>
    <property type="molecule type" value="Genomic_DNA"/>
</dbReference>
<feature type="compositionally biased region" description="Basic and acidic residues" evidence="3">
    <location>
        <begin position="23"/>
        <end position="32"/>
    </location>
</feature>
<dbReference type="RefSeq" id="XP_037149219.1">
    <property type="nucleotide sequence ID" value="XM_037294531.1"/>
</dbReference>
<feature type="compositionally biased region" description="Low complexity" evidence="3">
    <location>
        <begin position="1"/>
        <end position="16"/>
    </location>
</feature>
<organism evidence="4 5">
    <name type="scientific">Letharia lupina</name>
    <dbReference type="NCBI Taxonomy" id="560253"/>
    <lineage>
        <taxon>Eukaryota</taxon>
        <taxon>Fungi</taxon>
        <taxon>Dikarya</taxon>
        <taxon>Ascomycota</taxon>
        <taxon>Pezizomycotina</taxon>
        <taxon>Lecanoromycetes</taxon>
        <taxon>OSLEUM clade</taxon>
        <taxon>Lecanoromycetidae</taxon>
        <taxon>Lecanorales</taxon>
        <taxon>Lecanorineae</taxon>
        <taxon>Parmeliaceae</taxon>
        <taxon>Letharia</taxon>
    </lineage>
</organism>
<dbReference type="GO" id="GO:0000976">
    <property type="term" value="F:transcription cis-regulatory region binding"/>
    <property type="evidence" value="ECO:0007669"/>
    <property type="project" value="InterPro"/>
</dbReference>
<sequence>MSQASPSEEASASNSASPPPGKPRREGNDSLWKRARRTLGTNSLTFLQPTTRPAGTAAPATGSGPAAPSKRREQVRHAQRTHRQRTQNYIKTLESEVVRLREAETSLMQERDKLQSQIVNLKNTIILSNIPLPEGTEDIGTSSPPLRPFADLDMPATVSYSNDALNHPRLHVNFPQRQEPTSQGLDYPTQTYPLSSPYQEHQQYTNVPQSAPDLPNDFSLNTINLSSSSSKHGPPANANATIVVDTIETAIDFVLALEHPCMPHIPYQDPPSADPANHMMMASTPLMARSPEPPQFNSTWTASGAIIKELLNLSSSINLEGEITPVEAWHRLHDHPDFWKLGRDQIENLKRELSTAVTCCGFGAVLDENVFWNAVNRSLASSAVASYAKQN</sequence>
<evidence type="ECO:0000313" key="4">
    <source>
        <dbReference type="EMBL" id="KAF6219784.1"/>
    </source>
</evidence>
<dbReference type="GeneID" id="59332020"/>
<feature type="compositionally biased region" description="Low complexity" evidence="3">
    <location>
        <begin position="49"/>
        <end position="68"/>
    </location>
</feature>
<name>A0A8H6F9N9_9LECA</name>
<dbReference type="PANTHER" id="PTHR40621:SF6">
    <property type="entry name" value="AP-1-LIKE TRANSCRIPTION FACTOR YAP1-RELATED"/>
    <property type="match status" value="1"/>
</dbReference>
<dbReference type="InterPro" id="IPR046347">
    <property type="entry name" value="bZIP_sf"/>
</dbReference>
<dbReference type="CDD" id="cd14688">
    <property type="entry name" value="bZIP_YAP"/>
    <property type="match status" value="1"/>
</dbReference>
<evidence type="ECO:0000256" key="1">
    <source>
        <dbReference type="ARBA" id="ARBA00004123"/>
    </source>
</evidence>
<comment type="caution">
    <text evidence="4">The sequence shown here is derived from an EMBL/GenBank/DDBJ whole genome shotgun (WGS) entry which is preliminary data.</text>
</comment>
<evidence type="ECO:0000256" key="2">
    <source>
        <dbReference type="ARBA" id="ARBA00023242"/>
    </source>
</evidence>
<keyword evidence="5" id="KW-1185">Reference proteome</keyword>
<accession>A0A8H6F9N9</accession>
<evidence type="ECO:0000313" key="5">
    <source>
        <dbReference type="Proteomes" id="UP000593566"/>
    </source>
</evidence>
<keyword evidence="2" id="KW-0539">Nucleus</keyword>
<proteinExistence type="predicted"/>
<dbReference type="GO" id="GO:0001228">
    <property type="term" value="F:DNA-binding transcription activator activity, RNA polymerase II-specific"/>
    <property type="evidence" value="ECO:0007669"/>
    <property type="project" value="TreeGrafter"/>
</dbReference>
<dbReference type="GO" id="GO:0090575">
    <property type="term" value="C:RNA polymerase II transcription regulator complex"/>
    <property type="evidence" value="ECO:0007669"/>
    <property type="project" value="TreeGrafter"/>
</dbReference>
<reference evidence="4 5" key="1">
    <citation type="journal article" date="2020" name="Genomics">
        <title>Complete, high-quality genomes from long-read metagenomic sequencing of two wolf lichen thalli reveals enigmatic genome architecture.</title>
        <authorList>
            <person name="McKenzie S.K."/>
            <person name="Walston R.F."/>
            <person name="Allen J.L."/>
        </authorList>
    </citation>
    <scope>NUCLEOTIDE SEQUENCE [LARGE SCALE GENOMIC DNA]</scope>
    <source>
        <strain evidence="4">WasteWater1</strain>
    </source>
</reference>
<dbReference type="Gene3D" id="1.20.5.170">
    <property type="match status" value="1"/>
</dbReference>
<comment type="subcellular location">
    <subcellularLocation>
        <location evidence="1">Nucleus</location>
    </subcellularLocation>
</comment>